<dbReference type="InterPro" id="IPR054491">
    <property type="entry name" value="MGH1-like_GH"/>
</dbReference>
<protein>
    <submittedName>
        <fullName evidence="5">Trehalase family glycosidase</fullName>
    </submittedName>
</protein>
<evidence type="ECO:0000256" key="3">
    <source>
        <dbReference type="ARBA" id="ARBA00023295"/>
    </source>
</evidence>
<dbReference type="Gene3D" id="1.50.10.10">
    <property type="match status" value="1"/>
</dbReference>
<dbReference type="GO" id="GO:0016798">
    <property type="term" value="F:hydrolase activity, acting on glycosyl bonds"/>
    <property type="evidence" value="ECO:0007669"/>
    <property type="project" value="UniProtKB-KW"/>
</dbReference>
<dbReference type="InterPro" id="IPR004888">
    <property type="entry name" value="Glycoside_hydrolase_63"/>
</dbReference>
<evidence type="ECO:0000259" key="4">
    <source>
        <dbReference type="Pfam" id="PF22422"/>
    </source>
</evidence>
<keyword evidence="6" id="KW-1185">Reference proteome</keyword>
<feature type="domain" description="Mannosylglycerate hydrolase MGH1-like glycoside hydrolase" evidence="4">
    <location>
        <begin position="58"/>
        <end position="428"/>
    </location>
</feature>
<keyword evidence="2" id="KW-0378">Hydrolase</keyword>
<dbReference type="InterPro" id="IPR008928">
    <property type="entry name" value="6-hairpin_glycosidase_sf"/>
</dbReference>
<dbReference type="InterPro" id="IPR012341">
    <property type="entry name" value="6hp_glycosidase-like_sf"/>
</dbReference>
<comment type="caution">
    <text evidence="5">The sequence shown here is derived from an EMBL/GenBank/DDBJ whole genome shotgun (WGS) entry which is preliminary data.</text>
</comment>
<sequence length="451" mass="50010">MTVPVRPAGRDGSSAAGEAAEAAAHARATLAANHRTGTDHGLTYDVTYDFTCPSPESYPFQWAWDSAYHAIALSHVDPARAAAEIDTLLHGLTSDGFLPHMLLWQRNLRARATSDFRIALWDGWTSITIAPPVLARAIERVYSVNGDRAWLASVLPGATAFFDWLWRRRTLPTGLPVIHQPDESGLDSSSKYDEALGIAGVPRSEISHRWHQAMRELLERYEHGRRPESADAGHGAFRWVDVLFGTVYADGLATLSRLHAALHTPDRTADVLAERSRRVTEALVAECWDEQAGAFWDIDLRTGEQQKVLTVSSLFPILLDAVPNRFAQRVIDEHLLNPDRFWLTHPLPSVSADEPTFDPHFETGAIFRGSSWVNLNWYLYWGLRARGRYGPARELAHRTVRMAAQSGMRECYDPRTGAGQGATSFGWSSLVLDLIAAEDMAAVNRTGGVQP</sequence>
<dbReference type="Pfam" id="PF22422">
    <property type="entry name" value="MGH1-like_GH"/>
    <property type="match status" value="1"/>
</dbReference>
<proteinExistence type="inferred from homology"/>
<dbReference type="Proteomes" id="UP001597058">
    <property type="component" value="Unassembled WGS sequence"/>
</dbReference>
<organism evidence="5 6">
    <name type="scientific">Streptomyces kaempferi</name>
    <dbReference type="NCBI Taxonomy" id="333725"/>
    <lineage>
        <taxon>Bacteria</taxon>
        <taxon>Bacillati</taxon>
        <taxon>Actinomycetota</taxon>
        <taxon>Actinomycetes</taxon>
        <taxon>Kitasatosporales</taxon>
        <taxon>Streptomycetaceae</taxon>
        <taxon>Streptomyces</taxon>
    </lineage>
</organism>
<evidence type="ECO:0000313" key="5">
    <source>
        <dbReference type="EMBL" id="MFD1313043.1"/>
    </source>
</evidence>
<dbReference type="EMBL" id="JBHTMM010000155">
    <property type="protein sequence ID" value="MFD1313043.1"/>
    <property type="molecule type" value="Genomic_DNA"/>
</dbReference>
<evidence type="ECO:0000256" key="2">
    <source>
        <dbReference type="ARBA" id="ARBA00022801"/>
    </source>
</evidence>
<dbReference type="RefSeq" id="WP_381243315.1">
    <property type="nucleotide sequence ID" value="NZ_JBHSKH010000154.1"/>
</dbReference>
<dbReference type="PANTHER" id="PTHR10412">
    <property type="entry name" value="MANNOSYL-OLIGOSACCHARIDE GLUCOSIDASE"/>
    <property type="match status" value="1"/>
</dbReference>
<evidence type="ECO:0000256" key="1">
    <source>
        <dbReference type="ARBA" id="ARBA00010833"/>
    </source>
</evidence>
<gene>
    <name evidence="5" type="ORF">ACFQ5X_45780</name>
</gene>
<evidence type="ECO:0000313" key="6">
    <source>
        <dbReference type="Proteomes" id="UP001597058"/>
    </source>
</evidence>
<reference evidence="6" key="1">
    <citation type="journal article" date="2019" name="Int. J. Syst. Evol. Microbiol.">
        <title>The Global Catalogue of Microorganisms (GCM) 10K type strain sequencing project: providing services to taxonomists for standard genome sequencing and annotation.</title>
        <authorList>
            <consortium name="The Broad Institute Genomics Platform"/>
            <consortium name="The Broad Institute Genome Sequencing Center for Infectious Disease"/>
            <person name="Wu L."/>
            <person name="Ma J."/>
        </authorList>
    </citation>
    <scope>NUCLEOTIDE SEQUENCE [LARGE SCALE GENOMIC DNA]</scope>
    <source>
        <strain evidence="6">CGMCC 4.7020</strain>
    </source>
</reference>
<keyword evidence="3 5" id="KW-0326">Glycosidase</keyword>
<dbReference type="SUPFAM" id="SSF48208">
    <property type="entry name" value="Six-hairpin glycosidases"/>
    <property type="match status" value="1"/>
</dbReference>
<dbReference type="PANTHER" id="PTHR10412:SF11">
    <property type="entry name" value="MANNOSYL-OLIGOSACCHARIDE GLUCOSIDASE"/>
    <property type="match status" value="1"/>
</dbReference>
<accession>A0ABW3XTY1</accession>
<comment type="similarity">
    <text evidence="1">Belongs to the glycosyl hydrolase 63 family.</text>
</comment>
<name>A0ABW3XTY1_9ACTN</name>